<sequence length="243" mass="26325">MDKATETVLVVGATGNIGIAAIIGALRSDRNVLAVVRSQDSAKKLFEHIPAGHDRITIVEADAVSDQGVQGVVDKVRAGSLPAFQHVFASVGGQYVQQDLVDTTTEELQRFMKINFESNFYAYRATIPYLLEQKDRQCTWTTCTGSQGDIGDLALPAISQGAMFSLCHSACKALAGTNVRFNEIYLGRRVQVDSVAEQAGSTKSSAFGRVYTGILSKEEVKSCRVCVENEADVDELRLERKAG</sequence>
<gene>
    <name evidence="3" type="ORF">DDE83_007900</name>
</gene>
<protein>
    <submittedName>
        <fullName evidence="3">Short-chain dehydrogenase reductase sdr</fullName>
    </submittedName>
</protein>
<comment type="similarity">
    <text evidence="1">Belongs to the short-chain dehydrogenases/reductases (SDR) family.</text>
</comment>
<evidence type="ECO:0000313" key="3">
    <source>
        <dbReference type="EMBL" id="RAR04287.1"/>
    </source>
</evidence>
<dbReference type="InterPro" id="IPR036291">
    <property type="entry name" value="NAD(P)-bd_dom_sf"/>
</dbReference>
<dbReference type="GO" id="GO:0016491">
    <property type="term" value="F:oxidoreductase activity"/>
    <property type="evidence" value="ECO:0007669"/>
    <property type="project" value="UniProtKB-KW"/>
</dbReference>
<dbReference type="Pfam" id="PF00106">
    <property type="entry name" value="adh_short"/>
    <property type="match status" value="1"/>
</dbReference>
<keyword evidence="4" id="KW-1185">Reference proteome</keyword>
<proteinExistence type="inferred from homology"/>
<dbReference type="Proteomes" id="UP000249619">
    <property type="component" value="Unassembled WGS sequence"/>
</dbReference>
<accession>A0A364MVC0</accession>
<evidence type="ECO:0000313" key="4">
    <source>
        <dbReference type="Proteomes" id="UP000249619"/>
    </source>
</evidence>
<dbReference type="EMBL" id="QGDH01000158">
    <property type="protein sequence ID" value="RAR04287.1"/>
    <property type="molecule type" value="Genomic_DNA"/>
</dbReference>
<evidence type="ECO:0000256" key="2">
    <source>
        <dbReference type="ARBA" id="ARBA00023002"/>
    </source>
</evidence>
<dbReference type="PANTHER" id="PTHR43477:SF1">
    <property type="entry name" value="DIHYDROANTICAPSIN 7-DEHYDROGENASE"/>
    <property type="match status" value="1"/>
</dbReference>
<dbReference type="SUPFAM" id="SSF51735">
    <property type="entry name" value="NAD(P)-binding Rossmann-fold domains"/>
    <property type="match status" value="1"/>
</dbReference>
<dbReference type="CDD" id="cd05233">
    <property type="entry name" value="SDR_c"/>
    <property type="match status" value="1"/>
</dbReference>
<dbReference type="AlphaFoldDB" id="A0A364MVC0"/>
<dbReference type="OrthoDB" id="10254221at2759"/>
<dbReference type="STRING" id="183478.A0A364MVC0"/>
<dbReference type="Gene3D" id="3.40.50.720">
    <property type="entry name" value="NAD(P)-binding Rossmann-like Domain"/>
    <property type="match status" value="1"/>
</dbReference>
<reference evidence="4" key="1">
    <citation type="submission" date="2018-05" db="EMBL/GenBank/DDBJ databases">
        <title>Draft genome sequence of Stemphylium lycopersici strain CIDEFI 213.</title>
        <authorList>
            <person name="Medina R."/>
            <person name="Franco M.E.E."/>
            <person name="Lucentini C.G."/>
            <person name="Saparrat M.C.N."/>
            <person name="Balatti P.A."/>
        </authorList>
    </citation>
    <scope>NUCLEOTIDE SEQUENCE [LARGE SCALE GENOMIC DNA]</scope>
    <source>
        <strain evidence="4">CIDEFI 213</strain>
    </source>
</reference>
<name>A0A364MVC0_STELY</name>
<organism evidence="3 4">
    <name type="scientific">Stemphylium lycopersici</name>
    <name type="common">Tomato gray leaf spot disease fungus</name>
    <name type="synonym">Thyrospora lycopersici</name>
    <dbReference type="NCBI Taxonomy" id="183478"/>
    <lineage>
        <taxon>Eukaryota</taxon>
        <taxon>Fungi</taxon>
        <taxon>Dikarya</taxon>
        <taxon>Ascomycota</taxon>
        <taxon>Pezizomycotina</taxon>
        <taxon>Dothideomycetes</taxon>
        <taxon>Pleosporomycetidae</taxon>
        <taxon>Pleosporales</taxon>
        <taxon>Pleosporineae</taxon>
        <taxon>Pleosporaceae</taxon>
        <taxon>Stemphylium</taxon>
    </lineage>
</organism>
<keyword evidence="2" id="KW-0560">Oxidoreductase</keyword>
<dbReference type="InterPro" id="IPR002347">
    <property type="entry name" value="SDR_fam"/>
</dbReference>
<comment type="caution">
    <text evidence="3">The sequence shown here is derived from an EMBL/GenBank/DDBJ whole genome shotgun (WGS) entry which is preliminary data.</text>
</comment>
<dbReference type="PANTHER" id="PTHR43477">
    <property type="entry name" value="DIHYDROANTICAPSIN 7-DEHYDROGENASE"/>
    <property type="match status" value="1"/>
</dbReference>
<evidence type="ECO:0000256" key="1">
    <source>
        <dbReference type="ARBA" id="ARBA00006484"/>
    </source>
</evidence>
<dbReference type="InterPro" id="IPR051122">
    <property type="entry name" value="SDR_DHRS6-like"/>
</dbReference>